<evidence type="ECO:0000313" key="3">
    <source>
        <dbReference type="EMBL" id="GAK54108.1"/>
    </source>
</evidence>
<organism evidence="3">
    <name type="scientific">Candidatus Moduliflexus flocculans</name>
    <dbReference type="NCBI Taxonomy" id="1499966"/>
    <lineage>
        <taxon>Bacteria</taxon>
        <taxon>Candidatus Moduliflexota</taxon>
        <taxon>Candidatus Moduliflexia</taxon>
        <taxon>Candidatus Moduliflexales</taxon>
        <taxon>Candidatus Moduliflexaceae</taxon>
    </lineage>
</organism>
<dbReference type="InterPro" id="IPR009015">
    <property type="entry name" value="Fucose_isomerase_N/cen_sf"/>
</dbReference>
<accession>A0A081BRS7</accession>
<dbReference type="AlphaFoldDB" id="A0A081BRS7"/>
<sequence length="478" mass="53769">MPNPQVIVGLVGAIHPNMPGDDTGVYKRVMESMRQMQAPFDFELAAYEPPIKWEEDGNQARAFLESRQVDFTLLFCASLPFGRAILPIARVSSYLGIWSVPEPTTSGVLQLNSFCGLNMTGSIVAHYYNHYDIPFKWFYDYPDTALFQERFAVTLRVMRAIKLLKNSRIGQIGELANGFENMHTDERVLEKKFGVYIQTRHTVEDIVARAKAYQNNAVAAELAKIQAEGSICARVASEDLEKMARLSLAFVDFAKEHNYNALAISCWSKFQEVYQVAVCAAMGRLNEIGIVAPCEADIAAATNMLIFRGLTGESPSLSDLVALDERDQSINLWHCGVAPTCWANANGVKWDAHFNIGQYDAEKQWHGRGVVANMQFKPGKVTIATMDNDFDRLFILTGDVMEKQAFEGSSGWVDHLKFNGEDLTINDLINTISVNRVNHHYPTAYGDFTNELNEFANWKKMRILPKIPYTAYMQNPPF</sequence>
<evidence type="ECO:0000256" key="1">
    <source>
        <dbReference type="ARBA" id="ARBA00023235"/>
    </source>
</evidence>
<dbReference type="PANTHER" id="PTHR36120">
    <property type="entry name" value="FUCOSE ISOMERASE"/>
    <property type="match status" value="1"/>
</dbReference>
<name>A0A081BRS7_9BACT</name>
<dbReference type="PANTHER" id="PTHR36120:SF1">
    <property type="entry name" value="L-FUCOSE ISOMERASE C-TERMINAL DOMAIN-CONTAINING PROTEIN"/>
    <property type="match status" value="1"/>
</dbReference>
<keyword evidence="1 3" id="KW-0413">Isomerase</keyword>
<dbReference type="GO" id="GO:0005737">
    <property type="term" value="C:cytoplasm"/>
    <property type="evidence" value="ECO:0007669"/>
    <property type="project" value="InterPro"/>
</dbReference>
<dbReference type="EMBL" id="DF820460">
    <property type="protein sequence ID" value="GAK54108.1"/>
    <property type="molecule type" value="Genomic_DNA"/>
</dbReference>
<evidence type="ECO:0000313" key="4">
    <source>
        <dbReference type="Proteomes" id="UP000030700"/>
    </source>
</evidence>
<reference evidence="3" key="1">
    <citation type="journal article" date="2015" name="PeerJ">
        <title>First genomic representation of candidate bacterial phylum KSB3 points to enhanced environmental sensing as a trigger of wastewater bulking.</title>
        <authorList>
            <person name="Sekiguchi Y."/>
            <person name="Ohashi A."/>
            <person name="Parks D.H."/>
            <person name="Yamauchi T."/>
            <person name="Tyson G.W."/>
            <person name="Hugenholtz P."/>
        </authorList>
    </citation>
    <scope>NUCLEOTIDE SEQUENCE [LARGE SCALE GENOMIC DNA]</scope>
</reference>
<dbReference type="GO" id="GO:0016861">
    <property type="term" value="F:intramolecular oxidoreductase activity, interconverting aldoses and ketoses"/>
    <property type="evidence" value="ECO:0007669"/>
    <property type="project" value="InterPro"/>
</dbReference>
<dbReference type="STRING" id="1499966.U14_05386"/>
<dbReference type="HOGENOM" id="CLU_045643_1_0_0"/>
<proteinExistence type="predicted"/>
<dbReference type="Proteomes" id="UP000030700">
    <property type="component" value="Unassembled WGS sequence"/>
</dbReference>
<evidence type="ECO:0000256" key="2">
    <source>
        <dbReference type="ARBA" id="ARBA00023277"/>
    </source>
</evidence>
<protein>
    <submittedName>
        <fullName evidence="3">L-fucose isomerase-like protein</fullName>
    </submittedName>
</protein>
<keyword evidence="4" id="KW-1185">Reference proteome</keyword>
<keyword evidence="2" id="KW-0119">Carbohydrate metabolism</keyword>
<dbReference type="SUPFAM" id="SSF53743">
    <property type="entry name" value="FucI/AraA N-terminal and middle domains"/>
    <property type="match status" value="1"/>
</dbReference>
<gene>
    <name evidence="3" type="ORF">U14_05386</name>
</gene>
<dbReference type="GO" id="GO:0005996">
    <property type="term" value="P:monosaccharide metabolic process"/>
    <property type="evidence" value="ECO:0007669"/>
    <property type="project" value="InterPro"/>
</dbReference>